<evidence type="ECO:0000259" key="3">
    <source>
        <dbReference type="PROSITE" id="PS51724"/>
    </source>
</evidence>
<dbReference type="Gene3D" id="3.30.70.1070">
    <property type="entry name" value="Sporulation related repeat"/>
    <property type="match status" value="1"/>
</dbReference>
<evidence type="ECO:0000256" key="1">
    <source>
        <dbReference type="SAM" id="MobiDB-lite"/>
    </source>
</evidence>
<feature type="chain" id="PRO_5045690759" evidence="2">
    <location>
        <begin position="22"/>
        <end position="333"/>
    </location>
</feature>
<keyword evidence="2" id="KW-0732">Signal</keyword>
<name>A0ABV6CU56_9SPHN</name>
<dbReference type="PANTHER" id="PTHR45011">
    <property type="entry name" value="DAP3-BINDING CELL DEATH ENHANCER 1"/>
    <property type="match status" value="1"/>
</dbReference>
<reference evidence="4 5" key="1">
    <citation type="submission" date="2024-09" db="EMBL/GenBank/DDBJ databases">
        <authorList>
            <person name="Sun Q."/>
            <person name="Mori K."/>
        </authorList>
    </citation>
    <scope>NUCLEOTIDE SEQUENCE [LARGE SCALE GENOMIC DNA]</scope>
    <source>
        <strain evidence="4 5">CCM 7706</strain>
    </source>
</reference>
<dbReference type="InterPro" id="IPR007730">
    <property type="entry name" value="SPOR-like_dom"/>
</dbReference>
<evidence type="ECO:0000256" key="2">
    <source>
        <dbReference type="SAM" id="SignalP"/>
    </source>
</evidence>
<organism evidence="4 5">
    <name type="scientific">Novosphingobium soli</name>
    <dbReference type="NCBI Taxonomy" id="574956"/>
    <lineage>
        <taxon>Bacteria</taxon>
        <taxon>Pseudomonadati</taxon>
        <taxon>Pseudomonadota</taxon>
        <taxon>Alphaproteobacteria</taxon>
        <taxon>Sphingomonadales</taxon>
        <taxon>Sphingomonadaceae</taxon>
        <taxon>Novosphingobium</taxon>
    </lineage>
</organism>
<evidence type="ECO:0000313" key="5">
    <source>
        <dbReference type="Proteomes" id="UP001589798"/>
    </source>
</evidence>
<dbReference type="SMART" id="SM00671">
    <property type="entry name" value="SEL1"/>
    <property type="match status" value="2"/>
</dbReference>
<accession>A0ABV6CU56</accession>
<dbReference type="InterPro" id="IPR006597">
    <property type="entry name" value="Sel1-like"/>
</dbReference>
<dbReference type="Gene3D" id="1.25.40.10">
    <property type="entry name" value="Tetratricopeptide repeat domain"/>
    <property type="match status" value="1"/>
</dbReference>
<feature type="region of interest" description="Disordered" evidence="1">
    <location>
        <begin position="208"/>
        <end position="255"/>
    </location>
</feature>
<protein>
    <submittedName>
        <fullName evidence="4">SPOR domain-containing protein</fullName>
    </submittedName>
</protein>
<dbReference type="Proteomes" id="UP001589798">
    <property type="component" value="Unassembled WGS sequence"/>
</dbReference>
<comment type="caution">
    <text evidence="4">The sequence shown here is derived from an EMBL/GenBank/DDBJ whole genome shotgun (WGS) entry which is preliminary data.</text>
</comment>
<dbReference type="PROSITE" id="PS51724">
    <property type="entry name" value="SPOR"/>
    <property type="match status" value="1"/>
</dbReference>
<dbReference type="InterPro" id="IPR036680">
    <property type="entry name" value="SPOR-like_sf"/>
</dbReference>
<keyword evidence="5" id="KW-1185">Reference proteome</keyword>
<dbReference type="SUPFAM" id="SSF110997">
    <property type="entry name" value="Sporulation related repeat"/>
    <property type="match status" value="1"/>
</dbReference>
<dbReference type="Pfam" id="PF05036">
    <property type="entry name" value="SPOR"/>
    <property type="match status" value="1"/>
</dbReference>
<sequence>MLRAGVLALALVVSTPVPVLADVKAGVDAWSAGDYAGAVREWQPLAEQDDADALFNLAQAYKLGRGVPMDIARAEDLYGRAAAKGHLQAADTYGVLLFQRGERTRALPYLEASAARGDPRAQYILGVAHFNGDIVPKDWVRGYALASLAGQAGLPQAAGALAQMDAHIPLADRQKSVILAQQIAAQAQANRQRLNTSAELGTRLAVAEPAPRGGAQAQGTAVQPLPAPSAAPKPAPSARKPAAPPAPRPTVRPAIAPAGPWGVQLGAFGVAGNAEALWARVRARPELAGHPRALVPAGKLTKLQATGFASRAAAEAACARLTAGGLGCLPVRD</sequence>
<dbReference type="InterPro" id="IPR011990">
    <property type="entry name" value="TPR-like_helical_dom_sf"/>
</dbReference>
<gene>
    <name evidence="4" type="ORF">ACFFJC_08135</name>
</gene>
<proteinExistence type="predicted"/>
<dbReference type="EMBL" id="JBHLWK010000010">
    <property type="protein sequence ID" value="MFC0204242.1"/>
    <property type="molecule type" value="Genomic_DNA"/>
</dbReference>
<dbReference type="Pfam" id="PF08238">
    <property type="entry name" value="Sel1"/>
    <property type="match status" value="2"/>
</dbReference>
<dbReference type="SUPFAM" id="SSF81901">
    <property type="entry name" value="HCP-like"/>
    <property type="match status" value="1"/>
</dbReference>
<feature type="signal peptide" evidence="2">
    <location>
        <begin position="1"/>
        <end position="21"/>
    </location>
</feature>
<dbReference type="RefSeq" id="WP_379486996.1">
    <property type="nucleotide sequence ID" value="NZ_JBHLWK010000010.1"/>
</dbReference>
<feature type="compositionally biased region" description="Pro residues" evidence="1">
    <location>
        <begin position="225"/>
        <end position="235"/>
    </location>
</feature>
<dbReference type="PANTHER" id="PTHR45011:SF1">
    <property type="entry name" value="DAP3-BINDING CELL DEATH ENHANCER 1"/>
    <property type="match status" value="1"/>
</dbReference>
<dbReference type="InterPro" id="IPR052748">
    <property type="entry name" value="ISR_Activator"/>
</dbReference>
<feature type="domain" description="SPOR" evidence="3">
    <location>
        <begin position="255"/>
        <end position="333"/>
    </location>
</feature>
<evidence type="ECO:0000313" key="4">
    <source>
        <dbReference type="EMBL" id="MFC0204242.1"/>
    </source>
</evidence>